<evidence type="ECO:0000256" key="4">
    <source>
        <dbReference type="ARBA" id="ARBA00022679"/>
    </source>
</evidence>
<keyword evidence="5" id="KW-0479">Metal-binding</keyword>
<dbReference type="EMBL" id="LHPF02000012">
    <property type="protein sequence ID" value="PSC71863.1"/>
    <property type="molecule type" value="Genomic_DNA"/>
</dbReference>
<dbReference type="PANTHER" id="PTHR11441">
    <property type="entry name" value="THYMIDINE KINASE"/>
    <property type="match status" value="1"/>
</dbReference>
<dbReference type="Proteomes" id="UP000239649">
    <property type="component" value="Unassembled WGS sequence"/>
</dbReference>
<comment type="similarity">
    <text evidence="1 11">Belongs to the thymidine kinase family.</text>
</comment>
<keyword evidence="9" id="KW-0067">ATP-binding</keyword>
<keyword evidence="14" id="KW-1185">Reference proteome</keyword>
<dbReference type="Gene3D" id="3.40.50.300">
    <property type="entry name" value="P-loop containing nucleotide triphosphate hydrolases"/>
    <property type="match status" value="1"/>
</dbReference>
<dbReference type="FunFam" id="3.40.50.300:FF:000948">
    <property type="entry name" value="Thymidine kinase"/>
    <property type="match status" value="1"/>
</dbReference>
<evidence type="ECO:0000313" key="13">
    <source>
        <dbReference type="EMBL" id="PSC71863.1"/>
    </source>
</evidence>
<keyword evidence="6" id="KW-0547">Nucleotide-binding</keyword>
<dbReference type="GO" id="GO:0046872">
    <property type="term" value="F:metal ion binding"/>
    <property type="evidence" value="ECO:0007669"/>
    <property type="project" value="UniProtKB-KW"/>
</dbReference>
<sequence>MSLSSAALSAGRATLRLWRSAAWRQGATFGSRRLQQAPLVAQAQQQAGRPQQQGGPGRRAASSAALPEPVAAAAAAAAPPVAAEQHTHLQPPPARQQQQQQQDSAAHGAIEIVVGPMFAGKSTELLRRVARYEAEGLCVAVVKSDKDDRYCAAHVVTHSGIKRPCFAVPTLAAFKAAAGAAYAGFQVIAVDEAQFFPDLREFCAHAADHEHKRLILAGLDGDFQRQRFGQVLDLLPLADSVTKLSARCKFCAQEQRRTAAVFSLRIAADSRQELVGGADVYAPVCRRHYVQLTSVRQHGGAESDGGAGGAA</sequence>
<protein>
    <recommendedName>
        <fullName evidence="2">thymidine kinase</fullName>
        <ecNumber evidence="2">2.7.1.21</ecNumber>
    </recommendedName>
</protein>
<keyword evidence="3" id="KW-0237">DNA synthesis</keyword>
<accession>A0A2P6VCP1</accession>
<keyword evidence="4" id="KW-0808">Transferase</keyword>
<evidence type="ECO:0000256" key="12">
    <source>
        <dbReference type="SAM" id="MobiDB-lite"/>
    </source>
</evidence>
<evidence type="ECO:0000256" key="9">
    <source>
        <dbReference type="ARBA" id="ARBA00022840"/>
    </source>
</evidence>
<evidence type="ECO:0000256" key="1">
    <source>
        <dbReference type="ARBA" id="ARBA00007587"/>
    </source>
</evidence>
<dbReference type="STRING" id="554055.A0A2P6VCP1"/>
<dbReference type="PANTHER" id="PTHR11441:SF0">
    <property type="entry name" value="THYMIDINE KINASE, CYTOSOLIC"/>
    <property type="match status" value="1"/>
</dbReference>
<organism evidence="13 14">
    <name type="scientific">Micractinium conductrix</name>
    <dbReference type="NCBI Taxonomy" id="554055"/>
    <lineage>
        <taxon>Eukaryota</taxon>
        <taxon>Viridiplantae</taxon>
        <taxon>Chlorophyta</taxon>
        <taxon>core chlorophytes</taxon>
        <taxon>Trebouxiophyceae</taxon>
        <taxon>Chlorellales</taxon>
        <taxon>Chlorellaceae</taxon>
        <taxon>Chlorella clade</taxon>
        <taxon>Micractinium</taxon>
    </lineage>
</organism>
<comment type="catalytic activity">
    <reaction evidence="10">
        <text>thymidine + ATP = dTMP + ADP + H(+)</text>
        <dbReference type="Rhea" id="RHEA:19129"/>
        <dbReference type="ChEBI" id="CHEBI:15378"/>
        <dbReference type="ChEBI" id="CHEBI:17748"/>
        <dbReference type="ChEBI" id="CHEBI:30616"/>
        <dbReference type="ChEBI" id="CHEBI:63528"/>
        <dbReference type="ChEBI" id="CHEBI:456216"/>
        <dbReference type="EC" id="2.7.1.21"/>
    </reaction>
</comment>
<gene>
    <name evidence="13" type="ORF">C2E20_4695</name>
</gene>
<dbReference type="GO" id="GO:0005524">
    <property type="term" value="F:ATP binding"/>
    <property type="evidence" value="ECO:0007669"/>
    <property type="project" value="UniProtKB-KW"/>
</dbReference>
<dbReference type="EC" id="2.7.1.21" evidence="2"/>
<evidence type="ECO:0000256" key="3">
    <source>
        <dbReference type="ARBA" id="ARBA00022634"/>
    </source>
</evidence>
<dbReference type="GO" id="GO:0071897">
    <property type="term" value="P:DNA biosynthetic process"/>
    <property type="evidence" value="ECO:0007669"/>
    <property type="project" value="UniProtKB-KW"/>
</dbReference>
<evidence type="ECO:0000313" key="14">
    <source>
        <dbReference type="Proteomes" id="UP000239649"/>
    </source>
</evidence>
<comment type="caution">
    <text evidence="13">The sequence shown here is derived from an EMBL/GenBank/DDBJ whole genome shotgun (WGS) entry which is preliminary data.</text>
</comment>
<evidence type="ECO:0000256" key="8">
    <source>
        <dbReference type="ARBA" id="ARBA00022833"/>
    </source>
</evidence>
<reference evidence="13 14" key="1">
    <citation type="journal article" date="2018" name="Plant J.">
        <title>Genome sequences of Chlorella sorokiniana UTEX 1602 and Micractinium conductrix SAG 241.80: implications to maltose excretion by a green alga.</title>
        <authorList>
            <person name="Arriola M.B."/>
            <person name="Velmurugan N."/>
            <person name="Zhang Y."/>
            <person name="Plunkett M.H."/>
            <person name="Hondzo H."/>
            <person name="Barney B.M."/>
        </authorList>
    </citation>
    <scope>NUCLEOTIDE SEQUENCE [LARGE SCALE GENOMIC DNA]</scope>
    <source>
        <strain evidence="13 14">SAG 241.80</strain>
    </source>
</reference>
<evidence type="ECO:0000256" key="7">
    <source>
        <dbReference type="ARBA" id="ARBA00022777"/>
    </source>
</evidence>
<dbReference type="InterPro" id="IPR020633">
    <property type="entry name" value="Thymidine_kinase_CS"/>
</dbReference>
<dbReference type="PROSITE" id="PS00603">
    <property type="entry name" value="TK_CELLULAR_TYPE"/>
    <property type="match status" value="1"/>
</dbReference>
<keyword evidence="8" id="KW-0862">Zinc</keyword>
<evidence type="ECO:0000256" key="5">
    <source>
        <dbReference type="ARBA" id="ARBA00022723"/>
    </source>
</evidence>
<proteinExistence type="inferred from homology"/>
<dbReference type="AlphaFoldDB" id="A0A2P6VCP1"/>
<keyword evidence="7 13" id="KW-0418">Kinase</keyword>
<evidence type="ECO:0000256" key="10">
    <source>
        <dbReference type="ARBA" id="ARBA00048254"/>
    </source>
</evidence>
<dbReference type="GO" id="GO:0046104">
    <property type="term" value="P:thymidine metabolic process"/>
    <property type="evidence" value="ECO:0007669"/>
    <property type="project" value="TreeGrafter"/>
</dbReference>
<dbReference type="GO" id="GO:0004797">
    <property type="term" value="F:thymidine kinase activity"/>
    <property type="evidence" value="ECO:0007669"/>
    <property type="project" value="UniProtKB-EC"/>
</dbReference>
<dbReference type="Pfam" id="PF00265">
    <property type="entry name" value="TK"/>
    <property type="match status" value="1"/>
</dbReference>
<evidence type="ECO:0000256" key="6">
    <source>
        <dbReference type="ARBA" id="ARBA00022741"/>
    </source>
</evidence>
<dbReference type="InterPro" id="IPR027417">
    <property type="entry name" value="P-loop_NTPase"/>
</dbReference>
<dbReference type="SUPFAM" id="SSF57716">
    <property type="entry name" value="Glucocorticoid receptor-like (DNA-binding domain)"/>
    <property type="match status" value="1"/>
</dbReference>
<evidence type="ECO:0000256" key="11">
    <source>
        <dbReference type="RuleBase" id="RU004165"/>
    </source>
</evidence>
<name>A0A2P6VCP1_9CHLO</name>
<dbReference type="SUPFAM" id="SSF52540">
    <property type="entry name" value="P-loop containing nucleoside triphosphate hydrolases"/>
    <property type="match status" value="1"/>
</dbReference>
<dbReference type="Gene3D" id="3.30.60.20">
    <property type="match status" value="1"/>
</dbReference>
<feature type="compositionally biased region" description="Low complexity" evidence="12">
    <location>
        <begin position="38"/>
        <end position="84"/>
    </location>
</feature>
<feature type="region of interest" description="Disordered" evidence="12">
    <location>
        <begin position="38"/>
        <end position="106"/>
    </location>
</feature>
<evidence type="ECO:0000256" key="2">
    <source>
        <dbReference type="ARBA" id="ARBA00012118"/>
    </source>
</evidence>
<dbReference type="InterPro" id="IPR001267">
    <property type="entry name" value="Thymidine_kinase"/>
</dbReference>
<dbReference type="OrthoDB" id="439028at2759"/>